<evidence type="ECO:0000256" key="4">
    <source>
        <dbReference type="ARBA" id="ARBA00022692"/>
    </source>
</evidence>
<dbReference type="Pfam" id="PF00005">
    <property type="entry name" value="ABC_tran"/>
    <property type="match status" value="1"/>
</dbReference>
<evidence type="ECO:0000256" key="5">
    <source>
        <dbReference type="ARBA" id="ARBA00022741"/>
    </source>
</evidence>
<reference evidence="12 13" key="1">
    <citation type="submission" date="2018-06" db="EMBL/GenBank/DDBJ databases">
        <authorList>
            <consortium name="Pathogen Informatics"/>
            <person name="Doyle S."/>
        </authorList>
    </citation>
    <scope>NUCLEOTIDE SEQUENCE [LARGE SCALE GENOMIC DNA]</scope>
    <source>
        <strain evidence="12 13">NCTC11087</strain>
    </source>
</reference>
<feature type="transmembrane region" description="Helical" evidence="9">
    <location>
        <begin position="208"/>
        <end position="228"/>
    </location>
</feature>
<dbReference type="PANTHER" id="PTHR24221">
    <property type="entry name" value="ATP-BINDING CASSETTE SUB-FAMILY B"/>
    <property type="match status" value="1"/>
</dbReference>
<dbReference type="Proteomes" id="UP000255523">
    <property type="component" value="Unassembled WGS sequence"/>
</dbReference>
<comment type="subcellular location">
    <subcellularLocation>
        <location evidence="1">Cell membrane</location>
        <topology evidence="1">Multi-pass membrane protein</topology>
    </subcellularLocation>
</comment>
<evidence type="ECO:0000256" key="1">
    <source>
        <dbReference type="ARBA" id="ARBA00004651"/>
    </source>
</evidence>
<feature type="transmembrane region" description="Helical" evidence="9">
    <location>
        <begin position="276"/>
        <end position="300"/>
    </location>
</feature>
<evidence type="ECO:0000256" key="9">
    <source>
        <dbReference type="SAM" id="Phobius"/>
    </source>
</evidence>
<evidence type="ECO:0000259" key="11">
    <source>
        <dbReference type="PROSITE" id="PS50929"/>
    </source>
</evidence>
<evidence type="ECO:0000313" key="12">
    <source>
        <dbReference type="EMBL" id="SUO03587.1"/>
    </source>
</evidence>
<dbReference type="InterPro" id="IPR011527">
    <property type="entry name" value="ABC1_TM_dom"/>
</dbReference>
<keyword evidence="8 9" id="KW-0472">Membrane</keyword>
<evidence type="ECO:0000256" key="3">
    <source>
        <dbReference type="ARBA" id="ARBA00022475"/>
    </source>
</evidence>
<keyword evidence="2" id="KW-0813">Transport</keyword>
<feature type="transmembrane region" description="Helical" evidence="9">
    <location>
        <begin position="429"/>
        <end position="447"/>
    </location>
</feature>
<dbReference type="PROSITE" id="PS00211">
    <property type="entry name" value="ABC_TRANSPORTER_1"/>
    <property type="match status" value="1"/>
</dbReference>
<protein>
    <submittedName>
        <fullName evidence="12">Putative ABC-type multidrug transport system protein</fullName>
        <ecNumber evidence="12">3.6.3.-</ecNumber>
    </submittedName>
</protein>
<evidence type="ECO:0000313" key="13">
    <source>
        <dbReference type="Proteomes" id="UP000255523"/>
    </source>
</evidence>
<dbReference type="OrthoDB" id="9762778at2"/>
<dbReference type="GO" id="GO:0005886">
    <property type="term" value="C:plasma membrane"/>
    <property type="evidence" value="ECO:0007669"/>
    <property type="project" value="UniProtKB-SubCell"/>
</dbReference>
<dbReference type="SUPFAM" id="SSF52540">
    <property type="entry name" value="P-loop containing nucleoside triphosphate hydrolases"/>
    <property type="match status" value="1"/>
</dbReference>
<dbReference type="Gene3D" id="3.40.50.300">
    <property type="entry name" value="P-loop containing nucleotide triphosphate hydrolases"/>
    <property type="match status" value="1"/>
</dbReference>
<keyword evidence="5" id="KW-0547">Nucleotide-binding</keyword>
<proteinExistence type="predicted"/>
<dbReference type="InterPro" id="IPR017871">
    <property type="entry name" value="ABC_transporter-like_CS"/>
</dbReference>
<dbReference type="GO" id="GO:0005524">
    <property type="term" value="F:ATP binding"/>
    <property type="evidence" value="ECO:0007669"/>
    <property type="project" value="UniProtKB-KW"/>
</dbReference>
<dbReference type="PANTHER" id="PTHR24221:SF276">
    <property type="entry name" value="ABC TRANSPORTER, ATP-BINDING_PERMEASE PROTEIN"/>
    <property type="match status" value="1"/>
</dbReference>
<dbReference type="Pfam" id="PF00664">
    <property type="entry name" value="ABC_membrane"/>
    <property type="match status" value="1"/>
</dbReference>
<dbReference type="CDD" id="cd18548">
    <property type="entry name" value="ABC_6TM_Tm287_like"/>
    <property type="match status" value="1"/>
</dbReference>
<evidence type="ECO:0000256" key="8">
    <source>
        <dbReference type="ARBA" id="ARBA00023136"/>
    </source>
</evidence>
<dbReference type="GO" id="GO:0140359">
    <property type="term" value="F:ABC-type transporter activity"/>
    <property type="evidence" value="ECO:0007669"/>
    <property type="project" value="InterPro"/>
</dbReference>
<organism evidence="12 13">
    <name type="scientific">Faecalicoccus pleomorphus</name>
    <dbReference type="NCBI Taxonomy" id="1323"/>
    <lineage>
        <taxon>Bacteria</taxon>
        <taxon>Bacillati</taxon>
        <taxon>Bacillota</taxon>
        <taxon>Erysipelotrichia</taxon>
        <taxon>Erysipelotrichales</taxon>
        <taxon>Erysipelotrichaceae</taxon>
        <taxon>Faecalicoccus</taxon>
    </lineage>
</organism>
<dbReference type="InterPro" id="IPR003439">
    <property type="entry name" value="ABC_transporter-like_ATP-bd"/>
</dbReference>
<dbReference type="InterPro" id="IPR027417">
    <property type="entry name" value="P-loop_NTPase"/>
</dbReference>
<feature type="domain" description="ABC transmembrane type-1" evidence="11">
    <location>
        <begin position="207"/>
        <end position="449"/>
    </location>
</feature>
<dbReference type="PROSITE" id="PS50893">
    <property type="entry name" value="ABC_TRANSPORTER_2"/>
    <property type="match status" value="1"/>
</dbReference>
<evidence type="ECO:0000256" key="7">
    <source>
        <dbReference type="ARBA" id="ARBA00022989"/>
    </source>
</evidence>
<dbReference type="InterPro" id="IPR003593">
    <property type="entry name" value="AAA+_ATPase"/>
</dbReference>
<feature type="transmembrane region" description="Helical" evidence="9">
    <location>
        <begin position="388"/>
        <end position="409"/>
    </location>
</feature>
<dbReference type="InterPro" id="IPR039421">
    <property type="entry name" value="Type_1_exporter"/>
</dbReference>
<keyword evidence="13" id="KW-1185">Reference proteome</keyword>
<dbReference type="PROSITE" id="PS50929">
    <property type="entry name" value="ABC_TM1F"/>
    <property type="match status" value="1"/>
</dbReference>
<dbReference type="EC" id="3.6.3.-" evidence="12"/>
<dbReference type="SUPFAM" id="SSF90123">
    <property type="entry name" value="ABC transporter transmembrane region"/>
    <property type="match status" value="1"/>
</dbReference>
<feature type="domain" description="ABC transporter" evidence="10">
    <location>
        <begin position="484"/>
        <end position="721"/>
    </location>
</feature>
<evidence type="ECO:0000256" key="6">
    <source>
        <dbReference type="ARBA" id="ARBA00022840"/>
    </source>
</evidence>
<keyword evidence="12" id="KW-0378">Hydrolase</keyword>
<dbReference type="AlphaFoldDB" id="A0A380LK21"/>
<evidence type="ECO:0000256" key="2">
    <source>
        <dbReference type="ARBA" id="ARBA00022448"/>
    </source>
</evidence>
<dbReference type="FunFam" id="3.40.50.300:FF:000854">
    <property type="entry name" value="Multidrug ABC transporter ATP-binding protein"/>
    <property type="match status" value="1"/>
</dbReference>
<dbReference type="GeneID" id="77461437"/>
<keyword evidence="4 9" id="KW-0812">Transmembrane</keyword>
<name>A0A380LK21_9FIRM</name>
<keyword evidence="6" id="KW-0067">ATP-binding</keyword>
<accession>A0A380LK21</accession>
<dbReference type="GO" id="GO:0016887">
    <property type="term" value="F:ATP hydrolysis activity"/>
    <property type="evidence" value="ECO:0007669"/>
    <property type="project" value="InterPro"/>
</dbReference>
<sequence>MSKLFRYFKPYIGSILCIVVLLFGQAYCELNLPDTMQNIVNVGIQNQGITNGVYQRISEKSMQGYLFLADDDVKEDILDAYTLVSPDDASSKQIKEVPALENEPVYFLDTDLSKEKLDHLDQDLTQLQMTFAMVMQAMQKEGLSQEQLVPFLRQNGMETFKEQAHAQIESLGESTIATMSAQFVSAEYENLGMDMAHLQQNYILQSGLFMLAYALSSGICAIFVGYFASRVAAGVSYHLRNDVFQKVTYFSNENFGTFNTGTLITRTTNDIQQIQMAIIMILRIVIYAPIIGIGALLHVLQSEAGMTWIIALCVVVILSIVTSVFAVVMPKFKKMQKFTDKLNSVVQELLDGILVIRAFNNETVEQEKFEKANLDITKVSLFTTRAMALLMPLMMFLMNGTTLLILWVGAGQVDNGMIQVGSIMAFMQYAMQVIMAFLMITMIAIMIPRANVSALRVYEVLQTKNTILEPEQPMNFDIAKRGEVEFDHVSFRYPGADEDVLTDISFTAHPGEVTAFIGSTGSGKSTLVNLVPRFYDVSSGSIRVDGVDIRKVNASKLRDRIGYVPQKGVLLAGTIESNLKYAKPDADSLEIDEALAIAQAKEFVDTKPKGIKEPIAQQGTNVSGGQKQRLSIARALIRKPEIYIFDDSFSALDYKTDAKLRQQLHTSIQDTKSTVLLVAQRVSTILHANQIIVLDEGKMVGKGTHEELMKTCSVYQEIVLSQMNGKELENA</sequence>
<dbReference type="SMART" id="SM00382">
    <property type="entry name" value="AAA"/>
    <property type="match status" value="1"/>
</dbReference>
<keyword evidence="3" id="KW-1003">Cell membrane</keyword>
<dbReference type="Gene3D" id="1.20.1560.10">
    <property type="entry name" value="ABC transporter type 1, transmembrane domain"/>
    <property type="match status" value="1"/>
</dbReference>
<dbReference type="RefSeq" id="WP_022788961.1">
    <property type="nucleotide sequence ID" value="NZ_UHFX01000003.1"/>
</dbReference>
<feature type="transmembrane region" description="Helical" evidence="9">
    <location>
        <begin position="306"/>
        <end position="328"/>
    </location>
</feature>
<gene>
    <name evidence="12" type="primary">lmrA1</name>
    <name evidence="12" type="ORF">NCTC11087_00453</name>
</gene>
<evidence type="ECO:0000259" key="10">
    <source>
        <dbReference type="PROSITE" id="PS50893"/>
    </source>
</evidence>
<dbReference type="EMBL" id="UHFX01000003">
    <property type="protein sequence ID" value="SUO03587.1"/>
    <property type="molecule type" value="Genomic_DNA"/>
</dbReference>
<dbReference type="InterPro" id="IPR036640">
    <property type="entry name" value="ABC1_TM_sf"/>
</dbReference>
<keyword evidence="7 9" id="KW-1133">Transmembrane helix</keyword>